<name>A0A9N9LHI2_9HELO</name>
<dbReference type="OrthoDB" id="5341143at2759"/>
<protein>
    <submittedName>
        <fullName evidence="2">Uncharacterized protein</fullName>
    </submittedName>
</protein>
<evidence type="ECO:0000256" key="1">
    <source>
        <dbReference type="SAM" id="MobiDB-lite"/>
    </source>
</evidence>
<keyword evidence="3" id="KW-1185">Reference proteome</keyword>
<dbReference type="AlphaFoldDB" id="A0A9N9LHI2"/>
<reference evidence="2" key="1">
    <citation type="submission" date="2021-07" db="EMBL/GenBank/DDBJ databases">
        <authorList>
            <person name="Durling M."/>
        </authorList>
    </citation>
    <scope>NUCLEOTIDE SEQUENCE</scope>
</reference>
<dbReference type="EMBL" id="CAJVRM010000045">
    <property type="protein sequence ID" value="CAG8972444.1"/>
    <property type="molecule type" value="Genomic_DNA"/>
</dbReference>
<evidence type="ECO:0000313" key="3">
    <source>
        <dbReference type="Proteomes" id="UP000701801"/>
    </source>
</evidence>
<feature type="region of interest" description="Disordered" evidence="1">
    <location>
        <begin position="1"/>
        <end position="96"/>
    </location>
</feature>
<sequence length="303" mass="34450">MMAHCPAPRHRPNDFAAHDTETFAAPAPRKASPPSKALQERSRNAPVIQRPIRKGTEEDGHATKHSKSKQMVSIAGVLKRKANAPRRDRRCRSRREPSVELDLLEDVRDGIEEARISIIDQTEATFDSSYKTFIKKLNSLKKSDAGFLNDVDDLSQFLSRPLDEETVATSNSTKSDGTEEWHHFQMGVRLAEYKTLVEKEEAKQNDLWNQWDELQNEYIELGAEVFGSRAFGEDANLVKGKHRGFKKEMDLLDLEFKARVEGLEEEISGIPVEYQKKMKTAEKELDAQTKKEQAKLLTALLSE</sequence>
<feature type="compositionally biased region" description="Basic residues" evidence="1">
    <location>
        <begin position="78"/>
        <end position="93"/>
    </location>
</feature>
<gene>
    <name evidence="2" type="ORF">HYALB_00001133</name>
</gene>
<evidence type="ECO:0000313" key="2">
    <source>
        <dbReference type="EMBL" id="CAG8972444.1"/>
    </source>
</evidence>
<proteinExistence type="predicted"/>
<organism evidence="2 3">
    <name type="scientific">Hymenoscyphus albidus</name>
    <dbReference type="NCBI Taxonomy" id="595503"/>
    <lineage>
        <taxon>Eukaryota</taxon>
        <taxon>Fungi</taxon>
        <taxon>Dikarya</taxon>
        <taxon>Ascomycota</taxon>
        <taxon>Pezizomycotina</taxon>
        <taxon>Leotiomycetes</taxon>
        <taxon>Helotiales</taxon>
        <taxon>Helotiaceae</taxon>
        <taxon>Hymenoscyphus</taxon>
    </lineage>
</organism>
<comment type="caution">
    <text evidence="2">The sequence shown here is derived from an EMBL/GenBank/DDBJ whole genome shotgun (WGS) entry which is preliminary data.</text>
</comment>
<feature type="compositionally biased region" description="Low complexity" evidence="1">
    <location>
        <begin position="24"/>
        <end position="37"/>
    </location>
</feature>
<accession>A0A9N9LHI2</accession>
<dbReference type="Proteomes" id="UP000701801">
    <property type="component" value="Unassembled WGS sequence"/>
</dbReference>
<feature type="compositionally biased region" description="Basic and acidic residues" evidence="1">
    <location>
        <begin position="11"/>
        <end position="21"/>
    </location>
</feature>